<evidence type="ECO:0000256" key="4">
    <source>
        <dbReference type="ARBA" id="ARBA00023136"/>
    </source>
</evidence>
<organism evidence="7 8">
    <name type="scientific">Acinetobacter rudis</name>
    <dbReference type="NCBI Taxonomy" id="632955"/>
    <lineage>
        <taxon>Bacteria</taxon>
        <taxon>Pseudomonadati</taxon>
        <taxon>Pseudomonadota</taxon>
        <taxon>Gammaproteobacteria</taxon>
        <taxon>Moraxellales</taxon>
        <taxon>Moraxellaceae</taxon>
        <taxon>Acinetobacter</taxon>
    </lineage>
</organism>
<evidence type="ECO:0000256" key="2">
    <source>
        <dbReference type="ARBA" id="ARBA00022692"/>
    </source>
</evidence>
<feature type="transmembrane region" description="Helical" evidence="5">
    <location>
        <begin position="12"/>
        <end position="32"/>
    </location>
</feature>
<comment type="caution">
    <text evidence="7">The sequence shown here is derived from an EMBL/GenBank/DDBJ whole genome shotgun (WGS) entry which is preliminary data.</text>
</comment>
<dbReference type="EMBL" id="JAVIDL010000011">
    <property type="protein sequence ID" value="MDQ8935590.1"/>
    <property type="molecule type" value="Genomic_DNA"/>
</dbReference>
<feature type="transmembrane region" description="Helical" evidence="5">
    <location>
        <begin position="262"/>
        <end position="283"/>
    </location>
</feature>
<dbReference type="InterPro" id="IPR011701">
    <property type="entry name" value="MFS"/>
</dbReference>
<reference evidence="7" key="1">
    <citation type="submission" date="2023-08" db="EMBL/GenBank/DDBJ databases">
        <title>Emergence of clinically-relevant ST2 carbapenem-resistant Acinetobacter baumannii strains in hospital sewages in Zhejiang, East of China.</title>
        <authorList>
            <person name="Kaichao C."/>
            <person name="Zhang R."/>
        </authorList>
    </citation>
    <scope>NUCLEOTIDE SEQUENCE</scope>
    <source>
        <strain evidence="7">M-RB-37</strain>
    </source>
</reference>
<dbReference type="AlphaFoldDB" id="A0AAW8JAH8"/>
<feature type="transmembrane region" description="Helical" evidence="5">
    <location>
        <begin position="383"/>
        <end position="401"/>
    </location>
</feature>
<comment type="subcellular location">
    <subcellularLocation>
        <location evidence="1">Membrane</location>
        <topology evidence="1">Multi-pass membrane protein</topology>
    </subcellularLocation>
</comment>
<feature type="transmembrane region" description="Helical" evidence="5">
    <location>
        <begin position="313"/>
        <end position="334"/>
    </location>
</feature>
<sequence>MDIQKWDTSYEWKIVLLLTLGFGLVGLDRWIIAPLLPSIMKDLSLNYQHVGLIFGALGITWGIFSIFSGHLSDKIGHRKILLISLVIFSLASGFSGAAMGLSSLILIRALMGISEGAFCPTSFAATAVAAKPSRRGTLQGLQQSGFALFGLGLGPIIATQLMLILPSWREVFWVVAIPGFVLVIFLFFILREPEQTQGGKLLITERKATKQEKVNWSVILKTRNILLSMIGLFCTMSCVFVISAMVPLYLENYLKLNVQQMGFVVSAIGFGGFLGQFLVPAFSDWFGRRLSAVLSFLSSTIFIVLFANSAASISSLFILLFALSFFSLGLIALLSGPIAAESAPAGLVASSIGLVVGAGEIFGGGIAPVLSGLVADHYGIQNIFYLSLVGTVMGMIFSSFIKETAPRKIGAIHQKKIEEAKTVQSH</sequence>
<keyword evidence="2 5" id="KW-0812">Transmembrane</keyword>
<feature type="transmembrane region" description="Helical" evidence="5">
    <location>
        <begin position="105"/>
        <end position="125"/>
    </location>
</feature>
<evidence type="ECO:0000256" key="5">
    <source>
        <dbReference type="SAM" id="Phobius"/>
    </source>
</evidence>
<feature type="transmembrane region" description="Helical" evidence="5">
    <location>
        <begin position="346"/>
        <end position="371"/>
    </location>
</feature>
<dbReference type="Proteomes" id="UP001243844">
    <property type="component" value="Unassembled WGS sequence"/>
</dbReference>
<evidence type="ECO:0000313" key="8">
    <source>
        <dbReference type="Proteomes" id="UP001243844"/>
    </source>
</evidence>
<protein>
    <submittedName>
        <fullName evidence="7">MFS transporter</fullName>
    </submittedName>
</protein>
<feature type="transmembrane region" description="Helical" evidence="5">
    <location>
        <begin position="47"/>
        <end position="68"/>
    </location>
</feature>
<dbReference type="SUPFAM" id="SSF103473">
    <property type="entry name" value="MFS general substrate transporter"/>
    <property type="match status" value="1"/>
</dbReference>
<evidence type="ECO:0000313" key="7">
    <source>
        <dbReference type="EMBL" id="MDQ8935590.1"/>
    </source>
</evidence>
<gene>
    <name evidence="7" type="ORF">RFH47_07600</name>
</gene>
<feature type="transmembrane region" description="Helical" evidence="5">
    <location>
        <begin position="225"/>
        <end position="250"/>
    </location>
</feature>
<dbReference type="InterPro" id="IPR036259">
    <property type="entry name" value="MFS_trans_sf"/>
</dbReference>
<evidence type="ECO:0000256" key="3">
    <source>
        <dbReference type="ARBA" id="ARBA00022989"/>
    </source>
</evidence>
<dbReference type="GO" id="GO:0005886">
    <property type="term" value="C:plasma membrane"/>
    <property type="evidence" value="ECO:0007669"/>
    <property type="project" value="TreeGrafter"/>
</dbReference>
<dbReference type="PROSITE" id="PS50850">
    <property type="entry name" value="MFS"/>
    <property type="match status" value="1"/>
</dbReference>
<feature type="transmembrane region" description="Helical" evidence="5">
    <location>
        <begin position="171"/>
        <end position="190"/>
    </location>
</feature>
<keyword evidence="4 5" id="KW-0472">Membrane</keyword>
<dbReference type="InterPro" id="IPR020846">
    <property type="entry name" value="MFS_dom"/>
</dbReference>
<name>A0AAW8JAH8_9GAMM</name>
<dbReference type="Gene3D" id="1.20.1250.20">
    <property type="entry name" value="MFS general substrate transporter like domains"/>
    <property type="match status" value="2"/>
</dbReference>
<keyword evidence="3 5" id="KW-1133">Transmembrane helix</keyword>
<accession>A0AAW8JAH8</accession>
<dbReference type="PANTHER" id="PTHR23508">
    <property type="entry name" value="CARBOXYLIC ACID TRANSPORTER PROTEIN HOMOLOG"/>
    <property type="match status" value="1"/>
</dbReference>
<feature type="domain" description="Major facilitator superfamily (MFS) profile" evidence="6">
    <location>
        <begin position="14"/>
        <end position="406"/>
    </location>
</feature>
<dbReference type="PANTHER" id="PTHR23508:SF10">
    <property type="entry name" value="CARBOXYLIC ACID TRANSPORTER PROTEIN HOMOLOG"/>
    <property type="match status" value="1"/>
</dbReference>
<evidence type="ECO:0000259" key="6">
    <source>
        <dbReference type="PROSITE" id="PS50850"/>
    </source>
</evidence>
<dbReference type="RefSeq" id="WP_308981318.1">
    <property type="nucleotide sequence ID" value="NZ_JAVIDL010000011.1"/>
</dbReference>
<feature type="transmembrane region" description="Helical" evidence="5">
    <location>
        <begin position="80"/>
        <end position="99"/>
    </location>
</feature>
<proteinExistence type="predicted"/>
<dbReference type="Pfam" id="PF07690">
    <property type="entry name" value="MFS_1"/>
    <property type="match status" value="1"/>
</dbReference>
<feature type="transmembrane region" description="Helical" evidence="5">
    <location>
        <begin position="290"/>
        <end position="307"/>
    </location>
</feature>
<evidence type="ECO:0000256" key="1">
    <source>
        <dbReference type="ARBA" id="ARBA00004141"/>
    </source>
</evidence>
<dbReference type="GO" id="GO:0046943">
    <property type="term" value="F:carboxylic acid transmembrane transporter activity"/>
    <property type="evidence" value="ECO:0007669"/>
    <property type="project" value="TreeGrafter"/>
</dbReference>
<feature type="transmembrane region" description="Helical" evidence="5">
    <location>
        <begin position="146"/>
        <end position="165"/>
    </location>
</feature>